<dbReference type="EMBL" id="BMVG01000045">
    <property type="protein sequence ID" value="GHE13940.1"/>
    <property type="molecule type" value="Genomic_DNA"/>
</dbReference>
<evidence type="ECO:0000313" key="3">
    <source>
        <dbReference type="Proteomes" id="UP000655443"/>
    </source>
</evidence>
<name>A0A918YST5_9ACTN</name>
<keyword evidence="3" id="KW-1185">Reference proteome</keyword>
<proteinExistence type="predicted"/>
<sequence>MIEAKANLSLPGGTAITVRALSSQFDQYHPRAQSPIKIPHVRQGTDPSGMTPDLPSGSFEAGHADKSGTA</sequence>
<evidence type="ECO:0000256" key="1">
    <source>
        <dbReference type="SAM" id="MobiDB-lite"/>
    </source>
</evidence>
<dbReference type="Proteomes" id="UP000655443">
    <property type="component" value="Unassembled WGS sequence"/>
</dbReference>
<evidence type="ECO:0000313" key="2">
    <source>
        <dbReference type="EMBL" id="GHE13940.1"/>
    </source>
</evidence>
<dbReference type="AlphaFoldDB" id="A0A918YST5"/>
<feature type="region of interest" description="Disordered" evidence="1">
    <location>
        <begin position="27"/>
        <end position="70"/>
    </location>
</feature>
<reference evidence="2" key="1">
    <citation type="journal article" date="2014" name="Int. J. Syst. Evol. Microbiol.">
        <title>Complete genome sequence of Corynebacterium casei LMG S-19264T (=DSM 44701T), isolated from a smear-ripened cheese.</title>
        <authorList>
            <consortium name="US DOE Joint Genome Institute (JGI-PGF)"/>
            <person name="Walter F."/>
            <person name="Albersmeier A."/>
            <person name="Kalinowski J."/>
            <person name="Ruckert C."/>
        </authorList>
    </citation>
    <scope>NUCLEOTIDE SEQUENCE</scope>
    <source>
        <strain evidence="2">JCM 4714</strain>
    </source>
</reference>
<comment type="caution">
    <text evidence="2">The sequence shown here is derived from an EMBL/GenBank/DDBJ whole genome shotgun (WGS) entry which is preliminary data.</text>
</comment>
<accession>A0A918YST5</accession>
<gene>
    <name evidence="2" type="ORF">GCM10010339_82890</name>
</gene>
<protein>
    <submittedName>
        <fullName evidence="2">Uncharacterized protein</fullName>
    </submittedName>
</protein>
<reference evidence="2" key="2">
    <citation type="submission" date="2020-09" db="EMBL/GenBank/DDBJ databases">
        <authorList>
            <person name="Sun Q."/>
            <person name="Ohkuma M."/>
        </authorList>
    </citation>
    <scope>NUCLEOTIDE SEQUENCE</scope>
    <source>
        <strain evidence="2">JCM 4714</strain>
    </source>
</reference>
<organism evidence="2 3">
    <name type="scientific">Streptomyces alanosinicus</name>
    <dbReference type="NCBI Taxonomy" id="68171"/>
    <lineage>
        <taxon>Bacteria</taxon>
        <taxon>Bacillati</taxon>
        <taxon>Actinomycetota</taxon>
        <taxon>Actinomycetes</taxon>
        <taxon>Kitasatosporales</taxon>
        <taxon>Streptomycetaceae</taxon>
        <taxon>Streptomyces</taxon>
    </lineage>
</organism>